<evidence type="ECO:0000256" key="2">
    <source>
        <dbReference type="ARBA" id="ARBA00022803"/>
    </source>
</evidence>
<keyword evidence="1" id="KW-0677">Repeat</keyword>
<comment type="caution">
    <text evidence="3">Lacks conserved residue(s) required for the propagation of feature annotation.</text>
</comment>
<dbReference type="SMART" id="SM00028">
    <property type="entry name" value="TPR"/>
    <property type="match status" value="5"/>
</dbReference>
<dbReference type="InterPro" id="IPR001789">
    <property type="entry name" value="Sig_transdc_resp-reg_receiver"/>
</dbReference>
<dbReference type="HOGENOM" id="CLU_617815_0_0_7"/>
<sequence>MKSEGYVATNYDQIVRDYFDGQSGYTILLSDEPTFYKLLRGTLYKILAIRRDCLSFFQEQAPAMREIKDKVGSGFPVLIFVERLLCGKPTADFILNIRKLFPEVKLVVLTGEIGEDELIFLHEIGANNIITKPVSVDSLVQKLAFTIRPQGKLNQLVQVGKQLLRRGELEKVMQISAKILEIKPNSPAGLMLLGDALSGLGRRDEALKSYLMAHEESKVFMEPIKKLAEFYKDNDDDEYLRYLKKLDSISPLNTERKCEIGRVHLEREELDEAEAFFDQAVKCAVKEAHSYLSQVMSGIAESLFDVAPEKAEKYYTKLLSVKGSSICAEDLETYNRLGIALRKQGKWKRAVENYQEALRVAPDEAGLFYNIGLAYSDGKEYAKCAKYFKRAVNSEQMVHKSAPSVARNVAGIFLKVGLTDDARLVIQEALTEFPDDARLKALLKKVAS</sequence>
<dbReference type="AlphaFoldDB" id="L0R7I3"/>
<dbReference type="PROSITE" id="PS50005">
    <property type="entry name" value="TPR"/>
    <property type="match status" value="1"/>
</dbReference>
<evidence type="ECO:0000256" key="1">
    <source>
        <dbReference type="ARBA" id="ARBA00022737"/>
    </source>
</evidence>
<evidence type="ECO:0000256" key="4">
    <source>
        <dbReference type="PROSITE-ProRule" id="PRU00339"/>
    </source>
</evidence>
<dbReference type="SUPFAM" id="SSF48452">
    <property type="entry name" value="TPR-like"/>
    <property type="match status" value="1"/>
</dbReference>
<gene>
    <name evidence="6" type="ORF">DESAM_20401</name>
</gene>
<protein>
    <submittedName>
        <fullName evidence="6">TPR repeat-containing protein</fullName>
    </submittedName>
</protein>
<proteinExistence type="predicted"/>
<dbReference type="PANTHER" id="PTHR15704:SF7">
    <property type="entry name" value="SUPERKILLER COMPLEX PROTEIN 3"/>
    <property type="match status" value="1"/>
</dbReference>
<evidence type="ECO:0000259" key="5">
    <source>
        <dbReference type="PROSITE" id="PS50110"/>
    </source>
</evidence>
<dbReference type="GO" id="GO:0000160">
    <property type="term" value="P:phosphorelay signal transduction system"/>
    <property type="evidence" value="ECO:0007669"/>
    <property type="project" value="InterPro"/>
</dbReference>
<accession>L0R7I3</accession>
<keyword evidence="7" id="KW-1185">Reference proteome</keyword>
<dbReference type="InterPro" id="IPR019734">
    <property type="entry name" value="TPR_rpt"/>
</dbReference>
<dbReference type="Gene3D" id="1.25.40.10">
    <property type="entry name" value="Tetratricopeptide repeat domain"/>
    <property type="match status" value="2"/>
</dbReference>
<dbReference type="PROSITE" id="PS50110">
    <property type="entry name" value="RESPONSE_REGULATORY"/>
    <property type="match status" value="1"/>
</dbReference>
<feature type="repeat" description="TPR" evidence="4">
    <location>
        <begin position="331"/>
        <end position="364"/>
    </location>
</feature>
<evidence type="ECO:0000313" key="7">
    <source>
        <dbReference type="Proteomes" id="UP000010808"/>
    </source>
</evidence>
<name>L0R7I3_9BACT</name>
<dbReference type="Gene3D" id="3.40.50.2300">
    <property type="match status" value="1"/>
</dbReference>
<dbReference type="SUPFAM" id="SSF52172">
    <property type="entry name" value="CheY-like"/>
    <property type="match status" value="1"/>
</dbReference>
<dbReference type="InterPro" id="IPR011006">
    <property type="entry name" value="CheY-like_superfamily"/>
</dbReference>
<evidence type="ECO:0000313" key="6">
    <source>
        <dbReference type="EMBL" id="CCO22688.1"/>
    </source>
</evidence>
<dbReference type="Proteomes" id="UP000010808">
    <property type="component" value="Chromosome"/>
</dbReference>
<evidence type="ECO:0000256" key="3">
    <source>
        <dbReference type="PROSITE-ProRule" id="PRU00169"/>
    </source>
</evidence>
<keyword evidence="2 4" id="KW-0802">TPR repeat</keyword>
<dbReference type="EMBL" id="FO203522">
    <property type="protein sequence ID" value="CCO22688.1"/>
    <property type="molecule type" value="Genomic_DNA"/>
</dbReference>
<dbReference type="GO" id="GO:0006401">
    <property type="term" value="P:RNA catabolic process"/>
    <property type="evidence" value="ECO:0007669"/>
    <property type="project" value="InterPro"/>
</dbReference>
<dbReference type="KEGG" id="dhy:DESAM_20401"/>
<dbReference type="PROSITE" id="PS50293">
    <property type="entry name" value="TPR_REGION"/>
    <property type="match status" value="1"/>
</dbReference>
<organism evidence="6 7">
    <name type="scientific">Maridesulfovibrio hydrothermalis AM13 = DSM 14728</name>
    <dbReference type="NCBI Taxonomy" id="1121451"/>
    <lineage>
        <taxon>Bacteria</taxon>
        <taxon>Pseudomonadati</taxon>
        <taxon>Thermodesulfobacteriota</taxon>
        <taxon>Desulfovibrionia</taxon>
        <taxon>Desulfovibrionales</taxon>
        <taxon>Desulfovibrionaceae</taxon>
        <taxon>Maridesulfovibrio</taxon>
    </lineage>
</organism>
<dbReference type="PATRIC" id="fig|1121451.3.peg.668"/>
<feature type="domain" description="Response regulatory" evidence="5">
    <location>
        <begin position="25"/>
        <end position="147"/>
    </location>
</feature>
<reference evidence="6 7" key="1">
    <citation type="submission" date="2012-10" db="EMBL/GenBank/DDBJ databases">
        <authorList>
            <person name="Genoscope - CEA"/>
        </authorList>
    </citation>
    <scope>NUCLEOTIDE SEQUENCE [LARGE SCALE GENOMIC DNA]</scope>
    <source>
        <strain evidence="7">AM13 / DSM 14728</strain>
    </source>
</reference>
<dbReference type="STRING" id="1121451.DESAM_20401"/>
<dbReference type="InterPro" id="IPR011990">
    <property type="entry name" value="TPR-like_helical_dom_sf"/>
</dbReference>
<dbReference type="GO" id="GO:0055087">
    <property type="term" value="C:Ski complex"/>
    <property type="evidence" value="ECO:0007669"/>
    <property type="project" value="InterPro"/>
</dbReference>
<dbReference type="InterPro" id="IPR039226">
    <property type="entry name" value="Ski3/TTC37"/>
</dbReference>
<dbReference type="Pfam" id="PF13414">
    <property type="entry name" value="TPR_11"/>
    <property type="match status" value="1"/>
</dbReference>
<dbReference type="eggNOG" id="COG0457">
    <property type="taxonomic scope" value="Bacteria"/>
</dbReference>
<dbReference type="PANTHER" id="PTHR15704">
    <property type="entry name" value="SUPERKILLER 3 PROTEIN-RELATED"/>
    <property type="match status" value="1"/>
</dbReference>